<dbReference type="CTD" id="36341242"/>
<keyword evidence="2" id="KW-0479">Metal-binding</keyword>
<accession>W6UEW9</accession>
<dbReference type="SMART" id="SM00156">
    <property type="entry name" value="PP2Ac"/>
    <property type="match status" value="1"/>
</dbReference>
<gene>
    <name evidence="8" type="ORF">EGR_05527</name>
</gene>
<evidence type="ECO:0000256" key="4">
    <source>
        <dbReference type="ARBA" id="ARBA00022912"/>
    </source>
</evidence>
<dbReference type="FunFam" id="3.60.21.10:FF:000005">
    <property type="entry name" value="Serine/threonine-protein phosphatase"/>
    <property type="match status" value="1"/>
</dbReference>
<dbReference type="PRINTS" id="PR00114">
    <property type="entry name" value="STPHPHTASE"/>
</dbReference>
<dbReference type="Proteomes" id="UP000019149">
    <property type="component" value="Unassembled WGS sequence"/>
</dbReference>
<dbReference type="CDD" id="cd07415">
    <property type="entry name" value="MPP_PP2A_PP4_PP6"/>
    <property type="match status" value="1"/>
</dbReference>
<evidence type="ECO:0000256" key="5">
    <source>
        <dbReference type="ARBA" id="ARBA00023211"/>
    </source>
</evidence>
<dbReference type="SUPFAM" id="SSF56300">
    <property type="entry name" value="Metallo-dependent phosphatases"/>
    <property type="match status" value="1"/>
</dbReference>
<dbReference type="InterPro" id="IPR006186">
    <property type="entry name" value="Ser/Thr-sp_prot-phosphatase"/>
</dbReference>
<dbReference type="PROSITE" id="PS00125">
    <property type="entry name" value="SER_THR_PHOSPHATASE"/>
    <property type="match status" value="1"/>
</dbReference>
<dbReference type="InterPro" id="IPR029052">
    <property type="entry name" value="Metallo-depent_PP-like"/>
</dbReference>
<evidence type="ECO:0000256" key="3">
    <source>
        <dbReference type="ARBA" id="ARBA00022801"/>
    </source>
</evidence>
<evidence type="ECO:0000259" key="7">
    <source>
        <dbReference type="PROSITE" id="PS00125"/>
    </source>
</evidence>
<keyword evidence="9" id="KW-1185">Reference proteome</keyword>
<comment type="similarity">
    <text evidence="6">Belongs to the PPP phosphatase family.</text>
</comment>
<dbReference type="Gene3D" id="3.60.21.10">
    <property type="match status" value="1"/>
</dbReference>
<dbReference type="PANTHER" id="PTHR45619">
    <property type="entry name" value="SERINE/THREONINE-PROTEIN PHOSPHATASE PP2A-RELATED"/>
    <property type="match status" value="1"/>
</dbReference>
<feature type="domain" description="Serine/threonine specific protein phosphatases" evidence="7">
    <location>
        <begin position="176"/>
        <end position="181"/>
    </location>
</feature>
<comment type="catalytic activity">
    <reaction evidence="6">
        <text>O-phospho-L-threonyl-[protein] + H2O = L-threonyl-[protein] + phosphate</text>
        <dbReference type="Rhea" id="RHEA:47004"/>
        <dbReference type="Rhea" id="RHEA-COMP:11060"/>
        <dbReference type="Rhea" id="RHEA-COMP:11605"/>
        <dbReference type="ChEBI" id="CHEBI:15377"/>
        <dbReference type="ChEBI" id="CHEBI:30013"/>
        <dbReference type="ChEBI" id="CHEBI:43474"/>
        <dbReference type="ChEBI" id="CHEBI:61977"/>
        <dbReference type="EC" id="3.1.3.16"/>
    </reaction>
</comment>
<dbReference type="GO" id="GO:0046872">
    <property type="term" value="F:metal ion binding"/>
    <property type="evidence" value="ECO:0007669"/>
    <property type="project" value="UniProtKB-KW"/>
</dbReference>
<dbReference type="Pfam" id="PF00149">
    <property type="entry name" value="Metallophos"/>
    <property type="match status" value="1"/>
</dbReference>
<dbReference type="EC" id="3.1.3.16" evidence="6"/>
<name>W6UEW9_ECHGR</name>
<dbReference type="GO" id="GO:0004722">
    <property type="term" value="F:protein serine/threonine phosphatase activity"/>
    <property type="evidence" value="ECO:0007669"/>
    <property type="project" value="UniProtKB-EC"/>
</dbReference>
<dbReference type="RefSeq" id="XP_024350824.1">
    <property type="nucleotide sequence ID" value="XM_024494776.1"/>
</dbReference>
<evidence type="ECO:0000256" key="6">
    <source>
        <dbReference type="RuleBase" id="RU004273"/>
    </source>
</evidence>
<proteinExistence type="inferred from homology"/>
<evidence type="ECO:0000313" key="8">
    <source>
        <dbReference type="EMBL" id="EUB59628.1"/>
    </source>
</evidence>
<dbReference type="GeneID" id="36341242"/>
<keyword evidence="4" id="KW-0904">Protein phosphatase</keyword>
<evidence type="ECO:0000256" key="1">
    <source>
        <dbReference type="ARBA" id="ARBA00001936"/>
    </source>
</evidence>
<protein>
    <recommendedName>
        <fullName evidence="6">Serine/threonine-protein phosphatase</fullName>
        <ecNumber evidence="6">3.1.3.16</ecNumber>
    </recommendedName>
</protein>
<keyword evidence="3 6" id="KW-0378">Hydrolase</keyword>
<dbReference type="OMA" id="MCLKVKY"/>
<dbReference type="STRING" id="6210.W6UEW9"/>
<reference evidence="8 9" key="1">
    <citation type="journal article" date="2013" name="Nat. Genet.">
        <title>The genome of the hydatid tapeworm Echinococcus granulosus.</title>
        <authorList>
            <person name="Zheng H."/>
            <person name="Zhang W."/>
            <person name="Zhang L."/>
            <person name="Zhang Z."/>
            <person name="Li J."/>
            <person name="Lu G."/>
            <person name="Zhu Y."/>
            <person name="Wang Y."/>
            <person name="Huang Y."/>
            <person name="Liu J."/>
            <person name="Kang H."/>
            <person name="Chen J."/>
            <person name="Wang L."/>
            <person name="Chen A."/>
            <person name="Yu S."/>
            <person name="Gao Z."/>
            <person name="Jin L."/>
            <person name="Gu W."/>
            <person name="Wang Z."/>
            <person name="Zhao L."/>
            <person name="Shi B."/>
            <person name="Wen H."/>
            <person name="Lin R."/>
            <person name="Jones M.K."/>
            <person name="Brejova B."/>
            <person name="Vinar T."/>
            <person name="Zhao G."/>
            <person name="McManus D.P."/>
            <person name="Chen Z."/>
            <person name="Zhou Y."/>
            <person name="Wang S."/>
        </authorList>
    </citation>
    <scope>NUCLEOTIDE SEQUENCE [LARGE SCALE GENOMIC DNA]</scope>
</reference>
<sequence length="371" mass="41768">MASGYPDSLPALHYSSHMCSTLPHPNDLTEEPKHYWAVVAGVESGTFLNPRLLSSRSVEASWIGVKMLADPLDEWIRIIRTCKYLPEHELSKLCDYVSDLLIEECNVQPVSTPVTVCGDIHGQFYDLLKLFQVGGELPSTNYIFMGDFVDRGYYSLETFTLLMALKARYPDKITLLRGNHESRQITQVYGFYDECITKYGNATPWKNCCKVFDLLTIAALIDETILCVHGGLSPETKTIDQIRIIDRNVEIPHSGPLSDLLWSDPDNVSTWTVSPRGAGFLFGEEITEKFVTLNGLDFICRAHQLVLEGHKSMFDGKLITVWSAPNYCYRCGNIASILDIQTPTDYTFKDFAAVPDTERAVPPARITPYFL</sequence>
<dbReference type="EMBL" id="APAU02000041">
    <property type="protein sequence ID" value="EUB59628.1"/>
    <property type="molecule type" value="Genomic_DNA"/>
</dbReference>
<comment type="caution">
    <text evidence="8">The sequence shown here is derived from an EMBL/GenBank/DDBJ whole genome shotgun (WGS) entry which is preliminary data.</text>
</comment>
<evidence type="ECO:0000313" key="9">
    <source>
        <dbReference type="Proteomes" id="UP000019149"/>
    </source>
</evidence>
<comment type="cofactor">
    <cofactor evidence="1">
        <name>Mn(2+)</name>
        <dbReference type="ChEBI" id="CHEBI:29035"/>
    </cofactor>
</comment>
<keyword evidence="5" id="KW-0464">Manganese</keyword>
<dbReference type="InterPro" id="IPR004843">
    <property type="entry name" value="Calcineurin-like_PHP"/>
</dbReference>
<dbReference type="OrthoDB" id="1930084at2759"/>
<organism evidence="8 9">
    <name type="scientific">Echinococcus granulosus</name>
    <name type="common">Hydatid tapeworm</name>
    <dbReference type="NCBI Taxonomy" id="6210"/>
    <lineage>
        <taxon>Eukaryota</taxon>
        <taxon>Metazoa</taxon>
        <taxon>Spiralia</taxon>
        <taxon>Lophotrochozoa</taxon>
        <taxon>Platyhelminthes</taxon>
        <taxon>Cestoda</taxon>
        <taxon>Eucestoda</taxon>
        <taxon>Cyclophyllidea</taxon>
        <taxon>Taeniidae</taxon>
        <taxon>Echinococcus</taxon>
        <taxon>Echinococcus granulosus group</taxon>
    </lineage>
</organism>
<dbReference type="KEGG" id="egl:EGR_05527"/>
<dbReference type="InterPro" id="IPR047129">
    <property type="entry name" value="PPA2-like"/>
</dbReference>
<dbReference type="AlphaFoldDB" id="W6UEW9"/>
<evidence type="ECO:0000256" key="2">
    <source>
        <dbReference type="ARBA" id="ARBA00022723"/>
    </source>
</evidence>